<dbReference type="Proteomes" id="UP000664940">
    <property type="component" value="Unassembled WGS sequence"/>
</dbReference>
<name>A0A834B1A1_9CHIR</name>
<feature type="region of interest" description="Disordered" evidence="1">
    <location>
        <begin position="1"/>
        <end position="50"/>
    </location>
</feature>
<protein>
    <submittedName>
        <fullName evidence="2">Uncharacterized protein</fullName>
    </submittedName>
</protein>
<dbReference type="AlphaFoldDB" id="A0A834B1A1"/>
<sequence>MLSSQILEENNSKLKKPSGSSGGGKDKSPKKAPENGKDNSLSPSGQAQLRERQLALVRDMEMNWYLKLWDLSSQSTTACTTTMPHRANTSWLKFDLVNFTGTRKVIGLCQASFFSGFSRHIQPAALPGTQEPARMQKP</sequence>
<feature type="compositionally biased region" description="Polar residues" evidence="1">
    <location>
        <begin position="38"/>
        <end position="47"/>
    </location>
</feature>
<comment type="caution">
    <text evidence="2">The sequence shown here is derived from an EMBL/GenBank/DDBJ whole genome shotgun (WGS) entry which is preliminary data.</text>
</comment>
<evidence type="ECO:0000313" key="2">
    <source>
        <dbReference type="EMBL" id="KAF6119270.1"/>
    </source>
</evidence>
<gene>
    <name evidence="2" type="ORF">HJG60_007062</name>
</gene>
<accession>A0A834B1A1</accession>
<organism evidence="2 3">
    <name type="scientific">Phyllostomus discolor</name>
    <name type="common">pale spear-nosed bat</name>
    <dbReference type="NCBI Taxonomy" id="89673"/>
    <lineage>
        <taxon>Eukaryota</taxon>
        <taxon>Metazoa</taxon>
        <taxon>Chordata</taxon>
        <taxon>Craniata</taxon>
        <taxon>Vertebrata</taxon>
        <taxon>Euteleostomi</taxon>
        <taxon>Mammalia</taxon>
        <taxon>Eutheria</taxon>
        <taxon>Laurasiatheria</taxon>
        <taxon>Chiroptera</taxon>
        <taxon>Yangochiroptera</taxon>
        <taxon>Phyllostomidae</taxon>
        <taxon>Phyllostominae</taxon>
        <taxon>Phyllostomus</taxon>
    </lineage>
</organism>
<feature type="compositionally biased region" description="Basic and acidic residues" evidence="1">
    <location>
        <begin position="24"/>
        <end position="37"/>
    </location>
</feature>
<dbReference type="EMBL" id="JABVXQ010000003">
    <property type="protein sequence ID" value="KAF6119270.1"/>
    <property type="molecule type" value="Genomic_DNA"/>
</dbReference>
<evidence type="ECO:0000313" key="3">
    <source>
        <dbReference type="Proteomes" id="UP000664940"/>
    </source>
</evidence>
<reference evidence="2 3" key="1">
    <citation type="journal article" date="2020" name="Nature">
        <title>Six reference-quality genomes reveal evolution of bat adaptations.</title>
        <authorList>
            <person name="Jebb D."/>
            <person name="Huang Z."/>
            <person name="Pippel M."/>
            <person name="Hughes G.M."/>
            <person name="Lavrichenko K."/>
            <person name="Devanna P."/>
            <person name="Winkler S."/>
            <person name="Jermiin L.S."/>
            <person name="Skirmuntt E.C."/>
            <person name="Katzourakis A."/>
            <person name="Burkitt-Gray L."/>
            <person name="Ray D.A."/>
            <person name="Sullivan K.A.M."/>
            <person name="Roscito J.G."/>
            <person name="Kirilenko B.M."/>
            <person name="Davalos L.M."/>
            <person name="Corthals A.P."/>
            <person name="Power M.L."/>
            <person name="Jones G."/>
            <person name="Ransome R.D."/>
            <person name="Dechmann D.K.N."/>
            <person name="Locatelli A.G."/>
            <person name="Puechmaille S.J."/>
            <person name="Fedrigo O."/>
            <person name="Jarvis E.D."/>
            <person name="Hiller M."/>
            <person name="Vernes S.C."/>
            <person name="Myers E.W."/>
            <person name="Teeling E.C."/>
        </authorList>
    </citation>
    <scope>NUCLEOTIDE SEQUENCE [LARGE SCALE GENOMIC DNA]</scope>
    <source>
        <strain evidence="2">Bat1K_MPI-CBG_1</strain>
    </source>
</reference>
<evidence type="ECO:0000256" key="1">
    <source>
        <dbReference type="SAM" id="MobiDB-lite"/>
    </source>
</evidence>
<proteinExistence type="predicted"/>